<dbReference type="RefSeq" id="WP_179754550.1">
    <property type="nucleotide sequence ID" value="NZ_JACCBU010000001.1"/>
</dbReference>
<name>A0A7Y9IBG5_9ACTN</name>
<keyword evidence="1" id="KW-0378">Hydrolase</keyword>
<dbReference type="AlphaFoldDB" id="A0A7Y9IBG5"/>
<evidence type="ECO:0000313" key="2">
    <source>
        <dbReference type="Proteomes" id="UP000569914"/>
    </source>
</evidence>
<reference evidence="1 2" key="1">
    <citation type="submission" date="2020-07" db="EMBL/GenBank/DDBJ databases">
        <title>Sequencing the genomes of 1000 actinobacteria strains.</title>
        <authorList>
            <person name="Klenk H.-P."/>
        </authorList>
    </citation>
    <scope>NUCLEOTIDE SEQUENCE [LARGE SCALE GENOMIC DNA]</scope>
    <source>
        <strain evidence="1 2">DSM 22083</strain>
    </source>
</reference>
<organism evidence="1 2">
    <name type="scientific">Microlunatus parietis</name>
    <dbReference type="NCBI Taxonomy" id="682979"/>
    <lineage>
        <taxon>Bacteria</taxon>
        <taxon>Bacillati</taxon>
        <taxon>Actinomycetota</taxon>
        <taxon>Actinomycetes</taxon>
        <taxon>Propionibacteriales</taxon>
        <taxon>Propionibacteriaceae</taxon>
        <taxon>Microlunatus</taxon>
    </lineage>
</organism>
<proteinExistence type="predicted"/>
<dbReference type="GO" id="GO:0016787">
    <property type="term" value="F:hydrolase activity"/>
    <property type="evidence" value="ECO:0007669"/>
    <property type="project" value="UniProtKB-KW"/>
</dbReference>
<sequence>MKSIRYDLEALHAESRFAGTVAAVHVQAAVGTPDPVLETEWLTELAGTGPIPLLIVAAWHGSPPGDCCSTSTAPGRT</sequence>
<dbReference type="EMBL" id="JACCBU010000001">
    <property type="protein sequence ID" value="NYE73219.1"/>
    <property type="molecule type" value="Genomic_DNA"/>
</dbReference>
<evidence type="ECO:0000313" key="1">
    <source>
        <dbReference type="EMBL" id="NYE73219.1"/>
    </source>
</evidence>
<keyword evidence="2" id="KW-1185">Reference proteome</keyword>
<gene>
    <name evidence="1" type="ORF">BKA15_004548</name>
</gene>
<comment type="caution">
    <text evidence="1">The sequence shown here is derived from an EMBL/GenBank/DDBJ whole genome shotgun (WGS) entry which is preliminary data.</text>
</comment>
<protein>
    <submittedName>
        <fullName evidence="1">Putative TIM-barrel fold metal-dependent hydrolase</fullName>
    </submittedName>
</protein>
<dbReference type="Proteomes" id="UP000569914">
    <property type="component" value="Unassembled WGS sequence"/>
</dbReference>
<accession>A0A7Y9IBG5</accession>